<reference evidence="8" key="2">
    <citation type="submission" date="2021-08" db="EMBL/GenBank/DDBJ databases">
        <authorList>
            <person name="Eriksson T."/>
        </authorList>
    </citation>
    <scope>NUCLEOTIDE SEQUENCE</scope>
    <source>
        <strain evidence="8">Stoneville</strain>
        <tissue evidence="8">Whole head</tissue>
    </source>
</reference>
<evidence type="ECO:0000256" key="6">
    <source>
        <dbReference type="SAM" id="MobiDB-lite"/>
    </source>
</evidence>
<evidence type="ECO:0000256" key="2">
    <source>
        <dbReference type="ARBA" id="ARBA00022737"/>
    </source>
</evidence>
<accession>A0A8J6L834</accession>
<dbReference type="GO" id="GO:0003713">
    <property type="term" value="F:transcription coactivator activity"/>
    <property type="evidence" value="ECO:0007669"/>
    <property type="project" value="TreeGrafter"/>
</dbReference>
<dbReference type="PROSITE" id="PS50023">
    <property type="entry name" value="LIM_DOMAIN_2"/>
    <property type="match status" value="1"/>
</dbReference>
<evidence type="ECO:0000256" key="3">
    <source>
        <dbReference type="ARBA" id="ARBA00022833"/>
    </source>
</evidence>
<dbReference type="CDD" id="cd09388">
    <property type="entry name" value="LIM1_LMO1_LMO3"/>
    <property type="match status" value="1"/>
</dbReference>
<feature type="region of interest" description="Disordered" evidence="6">
    <location>
        <begin position="534"/>
        <end position="613"/>
    </location>
</feature>
<dbReference type="PANTHER" id="PTHR45787:SF1">
    <property type="entry name" value="LIM ZINC-BINDING DOMAIN-CONTAINING PROTEIN"/>
    <property type="match status" value="1"/>
</dbReference>
<evidence type="ECO:0000256" key="1">
    <source>
        <dbReference type="ARBA" id="ARBA00022723"/>
    </source>
</evidence>
<dbReference type="GO" id="GO:0045944">
    <property type="term" value="P:positive regulation of transcription by RNA polymerase II"/>
    <property type="evidence" value="ECO:0007669"/>
    <property type="project" value="TreeGrafter"/>
</dbReference>
<proteinExistence type="predicted"/>
<protein>
    <recommendedName>
        <fullName evidence="7">LIM zinc-binding domain-containing protein</fullName>
    </recommendedName>
</protein>
<reference evidence="8" key="1">
    <citation type="journal article" date="2020" name="J Insects Food Feed">
        <title>The yellow mealworm (Tenebrio molitor) genome: a resource for the emerging insects as food and feed industry.</title>
        <authorList>
            <person name="Eriksson T."/>
            <person name="Andere A."/>
            <person name="Kelstrup H."/>
            <person name="Emery V."/>
            <person name="Picard C."/>
        </authorList>
    </citation>
    <scope>NUCLEOTIDE SEQUENCE</scope>
    <source>
        <strain evidence="8">Stoneville</strain>
        <tissue evidence="8">Whole head</tissue>
    </source>
</reference>
<dbReference type="GO" id="GO:0140297">
    <property type="term" value="F:DNA-binding transcription factor binding"/>
    <property type="evidence" value="ECO:0007669"/>
    <property type="project" value="TreeGrafter"/>
</dbReference>
<dbReference type="Gene3D" id="2.10.110.10">
    <property type="entry name" value="Cysteine Rich Protein"/>
    <property type="match status" value="1"/>
</dbReference>
<evidence type="ECO:0000313" key="9">
    <source>
        <dbReference type="Proteomes" id="UP000719412"/>
    </source>
</evidence>
<evidence type="ECO:0000313" key="8">
    <source>
        <dbReference type="EMBL" id="KAH0809468.1"/>
    </source>
</evidence>
<keyword evidence="3 5" id="KW-0862">Zinc</keyword>
<keyword evidence="2" id="KW-0677">Repeat</keyword>
<keyword evidence="9" id="KW-1185">Reference proteome</keyword>
<evidence type="ECO:0000259" key="7">
    <source>
        <dbReference type="PROSITE" id="PS50023"/>
    </source>
</evidence>
<evidence type="ECO:0000256" key="5">
    <source>
        <dbReference type="PROSITE-ProRule" id="PRU00125"/>
    </source>
</evidence>
<keyword evidence="4 5" id="KW-0440">LIM domain</keyword>
<dbReference type="AlphaFoldDB" id="A0A8J6L834"/>
<dbReference type="PROSITE" id="PS00478">
    <property type="entry name" value="LIM_DOMAIN_1"/>
    <property type="match status" value="1"/>
</dbReference>
<keyword evidence="1 5" id="KW-0479">Metal-binding</keyword>
<organism evidence="8 9">
    <name type="scientific">Tenebrio molitor</name>
    <name type="common">Yellow mealworm beetle</name>
    <dbReference type="NCBI Taxonomy" id="7067"/>
    <lineage>
        <taxon>Eukaryota</taxon>
        <taxon>Metazoa</taxon>
        <taxon>Ecdysozoa</taxon>
        <taxon>Arthropoda</taxon>
        <taxon>Hexapoda</taxon>
        <taxon>Insecta</taxon>
        <taxon>Pterygota</taxon>
        <taxon>Neoptera</taxon>
        <taxon>Endopterygota</taxon>
        <taxon>Coleoptera</taxon>
        <taxon>Polyphaga</taxon>
        <taxon>Cucujiformia</taxon>
        <taxon>Tenebrionidae</taxon>
        <taxon>Tenebrio</taxon>
    </lineage>
</organism>
<sequence length="613" mass="67418">MMTGRLNGTITLANGHPSIGKDVSCLLIPPQETHQHTPPKTKTKTSRKFLLVPIITVRSRVSLSDPTHISSLLNWKFHILNAIFHGTGFKQGEGWLHKGGTVEGVKEDLHVDLGILRNRGPRSPHLPILQESITAATINPTGLIRNGVKLRTSSITTYGDSVGIWLLKSHLNQSHGSMLMRNDGTDDNYFHPAAAPCARILITAPDEASTHDHRPPEKHNTNALHGTPKNFIFFAWRKNSLIYRYGNGSPFPRRGMWKAFNNITSLLSVLVNVLTTEMSRSDPDCNRVELSRRHVSPRSKLMIFPPSPGLEFCTRPDLEANVYSSESRKGHLSAAISGTLQAGARNYLGSRSYRSARPFITISLRRDESGGEQAANGRASVAVAGPAPVPVSVSTAANSAASGAGVRECAGCGKRITERFLLKALDLYWHEDCLKCGCCDCRLGEVGSTLYTKANLILCKRDYLRFCVGDRFYLCDNKILCEYDYEERLVFANMTYNPSSLAHIRRQVSNLQCRSMRTGLEFFDWIESGRAGGDKAQRESRIGGRKGLGWGPAGDNLNGEGRLTTPSCYSEKSSDMVLGGPPRQPISTNHRDDGSSGYGSPDSETFEPPPPHH</sequence>
<dbReference type="SUPFAM" id="SSF57716">
    <property type="entry name" value="Glucocorticoid receptor-like (DNA-binding domain)"/>
    <property type="match status" value="2"/>
</dbReference>
<dbReference type="Proteomes" id="UP000719412">
    <property type="component" value="Unassembled WGS sequence"/>
</dbReference>
<dbReference type="Pfam" id="PF00412">
    <property type="entry name" value="LIM"/>
    <property type="match status" value="1"/>
</dbReference>
<dbReference type="InterPro" id="IPR050945">
    <property type="entry name" value="LMO_RBTN_TF"/>
</dbReference>
<dbReference type="GO" id="GO:0046872">
    <property type="term" value="F:metal ion binding"/>
    <property type="evidence" value="ECO:0007669"/>
    <property type="project" value="UniProtKB-KW"/>
</dbReference>
<dbReference type="SMART" id="SM00132">
    <property type="entry name" value="LIM"/>
    <property type="match status" value="1"/>
</dbReference>
<dbReference type="EMBL" id="JABDTM020028122">
    <property type="protein sequence ID" value="KAH0809468.1"/>
    <property type="molecule type" value="Genomic_DNA"/>
</dbReference>
<dbReference type="GO" id="GO:0005634">
    <property type="term" value="C:nucleus"/>
    <property type="evidence" value="ECO:0007669"/>
    <property type="project" value="TreeGrafter"/>
</dbReference>
<name>A0A8J6L834_TENMO</name>
<comment type="caution">
    <text evidence="8">The sequence shown here is derived from an EMBL/GenBank/DDBJ whole genome shotgun (WGS) entry which is preliminary data.</text>
</comment>
<feature type="domain" description="LIM zinc-binding" evidence="7">
    <location>
        <begin position="407"/>
        <end position="469"/>
    </location>
</feature>
<dbReference type="InterPro" id="IPR001781">
    <property type="entry name" value="Znf_LIM"/>
</dbReference>
<gene>
    <name evidence="8" type="ORF">GEV33_013323</name>
</gene>
<dbReference type="FunFam" id="2.10.110.10:FF:000015">
    <property type="entry name" value="LIM domain only 3"/>
    <property type="match status" value="1"/>
</dbReference>
<evidence type="ECO:0000256" key="4">
    <source>
        <dbReference type="ARBA" id="ARBA00023038"/>
    </source>
</evidence>
<dbReference type="PANTHER" id="PTHR45787">
    <property type="entry name" value="LD11652P"/>
    <property type="match status" value="1"/>
</dbReference>